<dbReference type="InterPro" id="IPR036278">
    <property type="entry name" value="Sialidase_sf"/>
</dbReference>
<evidence type="ECO:0000256" key="1">
    <source>
        <dbReference type="SAM" id="MobiDB-lite"/>
    </source>
</evidence>
<dbReference type="Gene3D" id="2.120.10.10">
    <property type="match status" value="1"/>
</dbReference>
<dbReference type="Pfam" id="PF04151">
    <property type="entry name" value="PPC"/>
    <property type="match status" value="1"/>
</dbReference>
<organism evidence="4 5">
    <name type="scientific">Eiseniibacteriota bacterium</name>
    <dbReference type="NCBI Taxonomy" id="2212470"/>
    <lineage>
        <taxon>Bacteria</taxon>
        <taxon>Candidatus Eiseniibacteriota</taxon>
    </lineage>
</organism>
<feature type="region of interest" description="Disordered" evidence="1">
    <location>
        <begin position="77"/>
        <end position="100"/>
    </location>
</feature>
<evidence type="ECO:0000313" key="4">
    <source>
        <dbReference type="EMBL" id="MBI5170154.1"/>
    </source>
</evidence>
<feature type="chain" id="PRO_5037233223" evidence="2">
    <location>
        <begin position="27"/>
        <end position="884"/>
    </location>
</feature>
<evidence type="ECO:0000313" key="5">
    <source>
        <dbReference type="Proteomes" id="UP000696931"/>
    </source>
</evidence>
<reference evidence="4" key="1">
    <citation type="submission" date="2020-07" db="EMBL/GenBank/DDBJ databases">
        <title>Huge and variable diversity of episymbiotic CPR bacteria and DPANN archaea in groundwater ecosystems.</title>
        <authorList>
            <person name="He C.Y."/>
            <person name="Keren R."/>
            <person name="Whittaker M."/>
            <person name="Farag I.F."/>
            <person name="Doudna J."/>
            <person name="Cate J.H.D."/>
            <person name="Banfield J.F."/>
        </authorList>
    </citation>
    <scope>NUCLEOTIDE SEQUENCE</scope>
    <source>
        <strain evidence="4">NC_groundwater_1813_Pr3_B-0.1um_71_17</strain>
    </source>
</reference>
<evidence type="ECO:0000259" key="3">
    <source>
        <dbReference type="Pfam" id="PF04151"/>
    </source>
</evidence>
<evidence type="ECO:0000256" key="2">
    <source>
        <dbReference type="SAM" id="SignalP"/>
    </source>
</evidence>
<protein>
    <submittedName>
        <fullName evidence="4">Pre-peptidase C-terminal domain-containing protein</fullName>
    </submittedName>
</protein>
<proteinExistence type="predicted"/>
<dbReference type="SUPFAM" id="SSF50939">
    <property type="entry name" value="Sialidases"/>
    <property type="match status" value="1"/>
</dbReference>
<dbReference type="CDD" id="cd15482">
    <property type="entry name" value="Sialidase_non-viral"/>
    <property type="match status" value="1"/>
</dbReference>
<accession>A0A933SHS7</accession>
<dbReference type="AlphaFoldDB" id="A0A933SHS7"/>
<dbReference type="EMBL" id="JACRIW010000081">
    <property type="protein sequence ID" value="MBI5170154.1"/>
    <property type="molecule type" value="Genomic_DNA"/>
</dbReference>
<gene>
    <name evidence="4" type="ORF">HZA61_11740</name>
</gene>
<dbReference type="Gene3D" id="2.60.120.380">
    <property type="match status" value="1"/>
</dbReference>
<dbReference type="Gene3D" id="2.60.40.10">
    <property type="entry name" value="Immunoglobulins"/>
    <property type="match status" value="1"/>
</dbReference>
<dbReference type="InterPro" id="IPR013783">
    <property type="entry name" value="Ig-like_fold"/>
</dbReference>
<comment type="caution">
    <text evidence="4">The sequence shown here is derived from an EMBL/GenBank/DDBJ whole genome shotgun (WGS) entry which is preliminary data.</text>
</comment>
<sequence length="884" mass="94147">MPGIRKASRVALAAALAFTLGSGAFASPAGAAPGRTFEHLAPIKRLQALQLSREPMERRQERREFAERQRELRRLAREMRRTGRTSVRAGGQKSRPEVRAEAFPAAPRPGAFGDAGPDAALAVAPTNVRCNNPAGDTAGDGQCETSIVAWNQYLVAAWNDGKGFHDGSNQYQGYATSTDGGQTWTDRGTFPIPTGSPNWSWTSDPVLAVNPRTGAFYFSALIDPDGPSGSTNGIGVVKGRFTGSNIVWQAPSLVRSVNYSTEFLDKQWLAVDPGTGRVYLSYTRFVSNVSEINFQAADSALASWSTPVLVSVNSNNIALDERGLVQGSRPVVGSDGTVYVMYYKIGLVDVDSYRLAKSTNLGASFAAPTTIVTFYPNFATGGPGFNRAMGIQFASIAPDHSGGAHDGRLHLTWAESLNWFDDLTGIGLSGNRSEVEPNGAPAGANTFVSGQTLRGDLATSGVEEDWYKVAMNAGESIVFMADSIAPGMQFSMRVFGPDGSSRLTYALASATDITSGFGPAYPFTAPNAGTYYFRVFPASGFGGYRIRTGPATRTIERGRDQRDVFSTWSDDKGASWSAPVRVSDSPSGYDDWLPEIAVSPDGHVFAQWFDYRNAASSTGGAVSHTYFTGSADGGATWQAASALSSAQTAWTIVNTNIQPNQGDYNALFAWDRGLAGCWADGRDGDPNTYMAFVAAALRADVTTALATSDSTVLVNWQLTPSTSVTPTVYRRNLPGGAWSARETLPPAAGAASFTDTSVVTGATYEYRLGVVVDGEERFYGRASVAMPAGPAPLSLAITGVFPNPVDRSAAAPVRVAYRLRGTDRARIELLDITGRLVRTYELGTPGSGAHEFVLPAGGGIRPGVYLLRLVQGSDETSRRISILR</sequence>
<feature type="domain" description="Peptidase C-terminal archaeal/bacterial" evidence="3">
    <location>
        <begin position="464"/>
        <end position="536"/>
    </location>
</feature>
<keyword evidence="2" id="KW-0732">Signal</keyword>
<dbReference type="InterPro" id="IPR007280">
    <property type="entry name" value="Peptidase_C_arc/bac"/>
</dbReference>
<dbReference type="Proteomes" id="UP000696931">
    <property type="component" value="Unassembled WGS sequence"/>
</dbReference>
<name>A0A933SHS7_UNCEI</name>
<feature type="signal peptide" evidence="2">
    <location>
        <begin position="1"/>
        <end position="26"/>
    </location>
</feature>